<dbReference type="PANTHER" id="PTHR10333">
    <property type="entry name" value="INHIBITOR OF GROWTH PROTEIN"/>
    <property type="match status" value="1"/>
</dbReference>
<dbReference type="GO" id="GO:0008270">
    <property type="term" value="F:zinc ion binding"/>
    <property type="evidence" value="ECO:0007669"/>
    <property type="project" value="UniProtKB-KW"/>
</dbReference>
<keyword evidence="2" id="KW-1185">Reference proteome</keyword>
<dbReference type="GO" id="GO:0000785">
    <property type="term" value="C:chromatin"/>
    <property type="evidence" value="ECO:0007669"/>
    <property type="project" value="UniProtKB-ARBA"/>
</dbReference>
<dbReference type="InterPro" id="IPR013083">
    <property type="entry name" value="Znf_RING/FYVE/PHD"/>
</dbReference>
<protein>
    <submittedName>
        <fullName evidence="1">Uncharacterized protein</fullName>
    </submittedName>
</protein>
<dbReference type="GO" id="GO:0005634">
    <property type="term" value="C:nucleus"/>
    <property type="evidence" value="ECO:0007669"/>
    <property type="project" value="UniProtKB-SubCell"/>
</dbReference>
<evidence type="ECO:0000313" key="1">
    <source>
        <dbReference type="EMBL" id="CAI4051396.1"/>
    </source>
</evidence>
<dbReference type="InterPro" id="IPR011011">
    <property type="entry name" value="Znf_FYVE_PHD"/>
</dbReference>
<dbReference type="InterPro" id="IPR028651">
    <property type="entry name" value="ING_fam"/>
</dbReference>
<gene>
    <name evidence="1" type="primary">SKDI15G2170</name>
    <name evidence="1" type="ORF">SKDI_15G2170</name>
</gene>
<evidence type="ECO:0000313" key="2">
    <source>
        <dbReference type="Proteomes" id="UP001162087"/>
    </source>
</evidence>
<dbReference type="SMART" id="SM00249">
    <property type="entry name" value="PHD"/>
    <property type="match status" value="1"/>
</dbReference>
<proteinExistence type="predicted"/>
<reference evidence="1" key="1">
    <citation type="submission" date="2022-10" db="EMBL/GenBank/DDBJ databases">
        <authorList>
            <person name="Byrne P K."/>
        </authorList>
    </citation>
    <scope>NUCLEOTIDE SEQUENCE</scope>
    <source>
        <strain evidence="1">IFO1802</strain>
    </source>
</reference>
<dbReference type="InterPro" id="IPR001965">
    <property type="entry name" value="Znf_PHD"/>
</dbReference>
<accession>A0AA35J879</accession>
<organism evidence="1 2">
    <name type="scientific">Saccharomyces kudriavzevii (strain ATCC MYA-4449 / AS 2.2408 / CBS 8840 / NBRC 1802 / NCYC 2889)</name>
    <name type="common">Yeast</name>
    <dbReference type="NCBI Taxonomy" id="226230"/>
    <lineage>
        <taxon>Eukaryota</taxon>
        <taxon>Fungi</taxon>
        <taxon>Dikarya</taxon>
        <taxon>Ascomycota</taxon>
        <taxon>Saccharomycotina</taxon>
        <taxon>Saccharomycetes</taxon>
        <taxon>Saccharomycetales</taxon>
        <taxon>Saccharomycetaceae</taxon>
        <taxon>Saccharomyces</taxon>
    </lineage>
</organism>
<dbReference type="EMBL" id="OX365910">
    <property type="protein sequence ID" value="CAI4051396.1"/>
    <property type="molecule type" value="Genomic_DNA"/>
</dbReference>
<dbReference type="Proteomes" id="UP001162087">
    <property type="component" value="Chromosome 15"/>
</dbReference>
<dbReference type="PANTHER" id="PTHR10333:SF103">
    <property type="entry name" value="INHIBITOR OF GROWTH PROTEIN 3"/>
    <property type="match status" value="1"/>
</dbReference>
<dbReference type="OrthoDB" id="5411773at2759"/>
<dbReference type="Gene3D" id="3.30.40.10">
    <property type="entry name" value="Zinc/RING finger domain, C3HC4 (zinc finger)"/>
    <property type="match status" value="1"/>
</dbReference>
<dbReference type="SUPFAM" id="SSF57903">
    <property type="entry name" value="FYVE/PHD zinc finger"/>
    <property type="match status" value="1"/>
</dbReference>
<sequence>MEQLVNEHSDSDIRYSFLSTLDHLPCELIRSLRLMQTIDLSKNARNQHDLEKASANLLLVANYIENLVDDQIRLLTHHRREWEVQKSVTKTFNTSVNNIRSKLLLEEPRAYKEPKLLLKIDLKKVKSRERKEGITSPKIGNARRDGTESKNNQEEVYCFCRNVSYGAMVACDNVDCPFEWFHYGCVNLKQAPRGRWFCSEDCREIAEQKSKLKRQKKRK</sequence>
<name>A0AA35J879_SACK1</name>